<keyword evidence="1" id="KW-1133">Transmembrane helix</keyword>
<dbReference type="RefSeq" id="WP_184659051.1">
    <property type="nucleotide sequence ID" value="NZ_CP031518.1"/>
</dbReference>
<reference evidence="2 3" key="1">
    <citation type="submission" date="2020-08" db="EMBL/GenBank/DDBJ databases">
        <title>Genomic Encyclopedia of Type Strains, Phase IV (KMG-IV): sequencing the most valuable type-strain genomes for metagenomic binning, comparative biology and taxonomic classification.</title>
        <authorList>
            <person name="Goeker M."/>
        </authorList>
    </citation>
    <scope>NUCLEOTIDE SEQUENCE [LARGE SCALE GENOMIC DNA]</scope>
    <source>
        <strain evidence="2 3">DSM 103462</strain>
    </source>
</reference>
<name>A0A7W8G916_9SPIR</name>
<feature type="transmembrane region" description="Helical" evidence="1">
    <location>
        <begin position="99"/>
        <end position="123"/>
    </location>
</feature>
<organism evidence="2 3">
    <name type="scientific">Treponema ruminis</name>
    <dbReference type="NCBI Taxonomy" id="744515"/>
    <lineage>
        <taxon>Bacteria</taxon>
        <taxon>Pseudomonadati</taxon>
        <taxon>Spirochaetota</taxon>
        <taxon>Spirochaetia</taxon>
        <taxon>Spirochaetales</taxon>
        <taxon>Treponemataceae</taxon>
        <taxon>Treponema</taxon>
    </lineage>
</organism>
<dbReference type="Proteomes" id="UP000518887">
    <property type="component" value="Unassembled WGS sequence"/>
</dbReference>
<keyword evidence="1" id="KW-0472">Membrane</keyword>
<keyword evidence="1" id="KW-0812">Transmembrane</keyword>
<evidence type="ECO:0000256" key="1">
    <source>
        <dbReference type="SAM" id="Phobius"/>
    </source>
</evidence>
<sequence length="160" mass="17684">MNKNLLILSAVYLVFAIPMSFMDARKFRISLPSLAFGAICILGTRFGLFSGAFIPLLKNMAFALATSFLIYFSTRVLTAGGLGFGDLFFGIFSALYTGFYMNIIATVFAALLGVLYYLFLAAIQKFKKQQIVHRPIFAIPFVPFITAGSVLSMLLFWVIA</sequence>
<proteinExistence type="predicted"/>
<comment type="caution">
    <text evidence="2">The sequence shown here is derived from an EMBL/GenBank/DDBJ whole genome shotgun (WGS) entry which is preliminary data.</text>
</comment>
<protein>
    <submittedName>
        <fullName evidence="2">Prepilin signal peptidase PulO-like enzyme (Type II secretory pathway)</fullName>
    </submittedName>
</protein>
<evidence type="ECO:0000313" key="3">
    <source>
        <dbReference type="Proteomes" id="UP000518887"/>
    </source>
</evidence>
<accession>A0A7W8G916</accession>
<feature type="transmembrane region" description="Helical" evidence="1">
    <location>
        <begin position="135"/>
        <end position="159"/>
    </location>
</feature>
<dbReference type="EMBL" id="JACHFQ010000004">
    <property type="protein sequence ID" value="MBB5226102.1"/>
    <property type="molecule type" value="Genomic_DNA"/>
</dbReference>
<keyword evidence="3" id="KW-1185">Reference proteome</keyword>
<feature type="transmembrane region" description="Helical" evidence="1">
    <location>
        <begin position="34"/>
        <end position="57"/>
    </location>
</feature>
<dbReference type="AlphaFoldDB" id="A0A7W8G916"/>
<feature type="transmembrane region" description="Helical" evidence="1">
    <location>
        <begin position="69"/>
        <end position="93"/>
    </location>
</feature>
<gene>
    <name evidence="2" type="ORF">HNP76_001470</name>
</gene>
<evidence type="ECO:0000313" key="2">
    <source>
        <dbReference type="EMBL" id="MBB5226102.1"/>
    </source>
</evidence>